<feature type="chain" id="PRO_5046462003" evidence="1">
    <location>
        <begin position="26"/>
        <end position="630"/>
    </location>
</feature>
<name>A0ABR7QSV3_9FLAO</name>
<dbReference type="InterPro" id="IPR007963">
    <property type="entry name" value="Peptidase_M61_catalytic"/>
</dbReference>
<dbReference type="Proteomes" id="UP000618952">
    <property type="component" value="Unassembled WGS sequence"/>
</dbReference>
<evidence type="ECO:0000256" key="1">
    <source>
        <dbReference type="SAM" id="SignalP"/>
    </source>
</evidence>
<sequence>MTNRLRLFKNLWLFGVAILMLQACGSTKTLASADKTSVIAKIDLINVVEDKVNVVLDPGVFTRDTISFFIPKTVPGTYSDDNYGKYIEQFKALDYKGGELQVEKLDDNTWRVINAKDLDKIDYWVNDTYDTETEVDEHVFSPAGTNILKGKNFMLNLHGFVGYFEGLEEIPYSLEITAPDGLEPVTSLTKGIQDVNKPETDFYMANRYFEVIDNPIMYSKPSTETFQVNDIAVTLSVYSPNGHFTAASLKAGMEKMMRAQKAFLGEINSTKHYTIILYLSNMDDNDATGFGALEHHTSTVVVMPEQISKERLEEAIFDTVAHEFFHIVTPLTIHSNEIQYFDFNDPKMSMHLWMYEGTTEYFANLFQIQQGLITEEDFYQRLMEKVERSKTFDDSMSFTVMSKNILEEPYKDNYANVYEKGALINMALDINLRELSGGEKGVLWLMKEFSRKYGDSKPFEDDKLIDEIVAMTYPEIGEFFNDHVIGEIPIDYDRYWEKVGLMTTEQEQSTGYFFDGEVPYIDVDPSNDNAIFVRKGIQLNSFFNNLGAQGGDIIKSVDGKMTNLVNIRLLIGQSINWDPDKEIVMVVKRGDEEITLTGKVGTPTLNVVKLVSVEGASDKQIKLREAWLKG</sequence>
<evidence type="ECO:0000313" key="5">
    <source>
        <dbReference type="Proteomes" id="UP000618952"/>
    </source>
</evidence>
<gene>
    <name evidence="4" type="ORF">H4O18_19885</name>
</gene>
<accession>A0ABR7QSV3</accession>
<dbReference type="EMBL" id="JACLHY010000031">
    <property type="protein sequence ID" value="MBC8770270.1"/>
    <property type="molecule type" value="Genomic_DNA"/>
</dbReference>
<organism evidence="4 5">
    <name type="scientific">Arenibacter arenosicollis</name>
    <dbReference type="NCBI Taxonomy" id="2762274"/>
    <lineage>
        <taxon>Bacteria</taxon>
        <taxon>Pseudomonadati</taxon>
        <taxon>Bacteroidota</taxon>
        <taxon>Flavobacteriia</taxon>
        <taxon>Flavobacteriales</taxon>
        <taxon>Flavobacteriaceae</taxon>
        <taxon>Arenibacter</taxon>
    </lineage>
</organism>
<keyword evidence="1" id="KW-0732">Signal</keyword>
<dbReference type="SUPFAM" id="SSF55486">
    <property type="entry name" value="Metalloproteases ('zincins'), catalytic domain"/>
    <property type="match status" value="1"/>
</dbReference>
<feature type="domain" description="Peptidase M61 N-terminal" evidence="3">
    <location>
        <begin position="41"/>
        <end position="220"/>
    </location>
</feature>
<dbReference type="Gene3D" id="1.10.390.10">
    <property type="entry name" value="Neutral Protease Domain 2"/>
    <property type="match status" value="1"/>
</dbReference>
<dbReference type="InterPro" id="IPR040756">
    <property type="entry name" value="Peptidase_M61_N"/>
</dbReference>
<proteinExistence type="predicted"/>
<dbReference type="InterPro" id="IPR027268">
    <property type="entry name" value="Peptidase_M4/M1_CTD_sf"/>
</dbReference>
<keyword evidence="5" id="KW-1185">Reference proteome</keyword>
<feature type="domain" description="Peptidase M61 catalytic" evidence="2">
    <location>
        <begin position="318"/>
        <end position="424"/>
    </location>
</feature>
<dbReference type="RefSeq" id="WP_187587932.1">
    <property type="nucleotide sequence ID" value="NZ_JACLHY010000031.1"/>
</dbReference>
<dbReference type="Pfam" id="PF17899">
    <property type="entry name" value="Peptidase_M61_N"/>
    <property type="match status" value="1"/>
</dbReference>
<feature type="signal peptide" evidence="1">
    <location>
        <begin position="1"/>
        <end position="25"/>
    </location>
</feature>
<evidence type="ECO:0000259" key="3">
    <source>
        <dbReference type="Pfam" id="PF17899"/>
    </source>
</evidence>
<evidence type="ECO:0000313" key="4">
    <source>
        <dbReference type="EMBL" id="MBC8770270.1"/>
    </source>
</evidence>
<dbReference type="Gene3D" id="2.60.40.3650">
    <property type="match status" value="1"/>
</dbReference>
<reference evidence="4 5" key="1">
    <citation type="submission" date="2020-08" db="EMBL/GenBank/DDBJ databases">
        <title>Arenibacter gaetbuli sp. nov., isolated from a sand dune.</title>
        <authorList>
            <person name="Park S."/>
            <person name="Yoon J.-H."/>
        </authorList>
    </citation>
    <scope>NUCLEOTIDE SEQUENCE [LARGE SCALE GENOMIC DNA]</scope>
    <source>
        <strain evidence="4 5">BSSL-BM3</strain>
    </source>
</reference>
<dbReference type="Pfam" id="PF05299">
    <property type="entry name" value="Peptidase_M61"/>
    <property type="match status" value="1"/>
</dbReference>
<dbReference type="PROSITE" id="PS51257">
    <property type="entry name" value="PROKAR_LIPOPROTEIN"/>
    <property type="match status" value="1"/>
</dbReference>
<protein>
    <submittedName>
        <fullName evidence="4">Peptidase M61</fullName>
    </submittedName>
</protein>
<comment type="caution">
    <text evidence="4">The sequence shown here is derived from an EMBL/GenBank/DDBJ whole genome shotgun (WGS) entry which is preliminary data.</text>
</comment>
<evidence type="ECO:0000259" key="2">
    <source>
        <dbReference type="Pfam" id="PF05299"/>
    </source>
</evidence>